<feature type="compositionally biased region" description="Polar residues" evidence="2">
    <location>
        <begin position="83"/>
        <end position="100"/>
    </location>
</feature>
<evidence type="ECO:0000313" key="3">
    <source>
        <dbReference type="EMBL" id="GEU68411.1"/>
    </source>
</evidence>
<comment type="caution">
    <text evidence="3">The sequence shown here is derived from an EMBL/GenBank/DDBJ whole genome shotgun (WGS) entry which is preliminary data.</text>
</comment>
<dbReference type="AlphaFoldDB" id="A0A6L2M329"/>
<feature type="region of interest" description="Disordered" evidence="2">
    <location>
        <begin position="82"/>
        <end position="101"/>
    </location>
</feature>
<reference evidence="3" key="1">
    <citation type="journal article" date="2019" name="Sci. Rep.">
        <title>Draft genome of Tanacetum cinerariifolium, the natural source of mosquito coil.</title>
        <authorList>
            <person name="Yamashiro T."/>
            <person name="Shiraishi A."/>
            <person name="Satake H."/>
            <person name="Nakayama K."/>
        </authorList>
    </citation>
    <scope>NUCLEOTIDE SEQUENCE</scope>
</reference>
<feature type="compositionally biased region" description="Basic and acidic residues" evidence="2">
    <location>
        <begin position="379"/>
        <end position="409"/>
    </location>
</feature>
<feature type="coiled-coil region" evidence="1">
    <location>
        <begin position="103"/>
        <end position="130"/>
    </location>
</feature>
<name>A0A6L2M329_TANCI</name>
<accession>A0A6L2M329</accession>
<sequence length="552" mass="62293">MGYNISPNQKFTFQKGQFSHQWKYLIYTIMQCLSPKSTGYNEFSSNITTALVCLATKRTYNFSKIIFDGLVKNANNKDRATIDKSSTLPHDSAPRVTSSAAVEGTQEVEINRLKERVKQLEEREGVAAINFGYDAPIKERSMDEGEAATERVGDDIEEIATVLTLMDAATVLASGVVDVPTGSGSIPTASTLAEGSVPTGSDEVPTASPVFATATTSPVFSTATVVTPVTRRKDKEVMVESETLKKQKVQEQIDAQVARELEEQLEKEDQRRAKQIARDAEIVRIHAEEEVQSMIDGLDSNNETVAKYLEEYRQFSSELPMERRIELISDLVKDFRGMTFKEVEAKFNSVCKQMEDFIPMGSKEEAERIKRKGINLEQESAKKQKSSEEITEEAKSPEEVPKEVPEEVPEEKVREMMNMVPIEEVYVKLFKSNILSLTGRFIQRSYWKITRLGGNSACYQFFIDLLKHMNREDLNQLWRLVKETLSTRPPTSDKEMELWVELSKLYEPDKEDQLQRQRNLYACGEGLPSKEGSSTCDDLLQTSSGELLTDGK</sequence>
<evidence type="ECO:0000256" key="1">
    <source>
        <dbReference type="SAM" id="Coils"/>
    </source>
</evidence>
<keyword evidence="1" id="KW-0175">Coiled coil</keyword>
<evidence type="ECO:0000256" key="2">
    <source>
        <dbReference type="SAM" id="MobiDB-lite"/>
    </source>
</evidence>
<protein>
    <submittedName>
        <fullName evidence="3">Synaptobrevin, longin-like domain protein</fullName>
    </submittedName>
</protein>
<feature type="region of interest" description="Disordered" evidence="2">
    <location>
        <begin position="372"/>
        <end position="409"/>
    </location>
</feature>
<proteinExistence type="predicted"/>
<feature type="region of interest" description="Disordered" evidence="2">
    <location>
        <begin position="525"/>
        <end position="552"/>
    </location>
</feature>
<dbReference type="EMBL" id="BKCJ010005745">
    <property type="protein sequence ID" value="GEU68411.1"/>
    <property type="molecule type" value="Genomic_DNA"/>
</dbReference>
<gene>
    <name evidence="3" type="ORF">Tci_040389</name>
</gene>
<organism evidence="3">
    <name type="scientific">Tanacetum cinerariifolium</name>
    <name type="common">Dalmatian daisy</name>
    <name type="synonym">Chrysanthemum cinerariifolium</name>
    <dbReference type="NCBI Taxonomy" id="118510"/>
    <lineage>
        <taxon>Eukaryota</taxon>
        <taxon>Viridiplantae</taxon>
        <taxon>Streptophyta</taxon>
        <taxon>Embryophyta</taxon>
        <taxon>Tracheophyta</taxon>
        <taxon>Spermatophyta</taxon>
        <taxon>Magnoliopsida</taxon>
        <taxon>eudicotyledons</taxon>
        <taxon>Gunneridae</taxon>
        <taxon>Pentapetalae</taxon>
        <taxon>asterids</taxon>
        <taxon>campanulids</taxon>
        <taxon>Asterales</taxon>
        <taxon>Asteraceae</taxon>
        <taxon>Asteroideae</taxon>
        <taxon>Anthemideae</taxon>
        <taxon>Anthemidinae</taxon>
        <taxon>Tanacetum</taxon>
    </lineage>
</organism>
<feature type="compositionally biased region" description="Polar residues" evidence="2">
    <location>
        <begin position="531"/>
        <end position="546"/>
    </location>
</feature>